<name>A0A3P2A8Q3_9NEIS</name>
<dbReference type="AlphaFoldDB" id="A0A3P2A8Q3"/>
<dbReference type="GO" id="GO:0004029">
    <property type="term" value="F:aldehyde dehydrogenase (NAD+) activity"/>
    <property type="evidence" value="ECO:0007669"/>
    <property type="project" value="TreeGrafter"/>
</dbReference>
<dbReference type="PANTHER" id="PTHR48079">
    <property type="entry name" value="PROTEIN YEEZ"/>
    <property type="match status" value="1"/>
</dbReference>
<evidence type="ECO:0000259" key="1">
    <source>
        <dbReference type="Pfam" id="PF01370"/>
    </source>
</evidence>
<dbReference type="Proteomes" id="UP000269923">
    <property type="component" value="Unassembled WGS sequence"/>
</dbReference>
<sequence length="352" mass="38838">MTFDYPVPAAFVQALQALKSRRILVTGATSGLGRCAVDYLHDAGISCVATGRNPEVIRELNALGMTTQALDLASASSAELEQLLEGIDTVWHCAALSSPWGAYQDFYAANVCATQKLATAAHASGVQKFIHISTPSVYFNFSHRHNVREDDCSLNANSRFVNHYIQTKFLAEQFLQQLHSPMSVVMLRPRAIFGRYDRVLLPKILNLYHQKKGKLPLPNGGKVWMDVTFADNVVYAMTLATTAKALDEAPISIFNISNQEPISLCALLHQLICRELGKPLHIKNVPYALVAALARTAEALSVFHRQAPPLTAYSAGVLYYDMTLNTQRATQILDYHAVYPLDTAIKLSAQYL</sequence>
<proteinExistence type="predicted"/>
<dbReference type="InterPro" id="IPR001509">
    <property type="entry name" value="Epimerase_deHydtase"/>
</dbReference>
<evidence type="ECO:0000313" key="3">
    <source>
        <dbReference type="Proteomes" id="UP000269923"/>
    </source>
</evidence>
<dbReference type="InterPro" id="IPR051783">
    <property type="entry name" value="NAD(P)-dependent_oxidoreduct"/>
</dbReference>
<dbReference type="SUPFAM" id="SSF51735">
    <property type="entry name" value="NAD(P)-binding Rossmann-fold domains"/>
    <property type="match status" value="1"/>
</dbReference>
<accession>A0A3P2A8Q3</accession>
<evidence type="ECO:0000313" key="2">
    <source>
        <dbReference type="EMBL" id="RRD89983.1"/>
    </source>
</evidence>
<dbReference type="PANTHER" id="PTHR48079:SF6">
    <property type="entry name" value="NAD(P)-BINDING DOMAIN-CONTAINING PROTEIN-RELATED"/>
    <property type="match status" value="1"/>
</dbReference>
<dbReference type="OrthoDB" id="9794387at2"/>
<dbReference type="InterPro" id="IPR036291">
    <property type="entry name" value="NAD(P)-bd_dom_sf"/>
</dbReference>
<gene>
    <name evidence="2" type="ORF">EII21_07140</name>
</gene>
<organism evidence="2 3">
    <name type="scientific">Conchiformibius steedae</name>
    <dbReference type="NCBI Taxonomy" id="153493"/>
    <lineage>
        <taxon>Bacteria</taxon>
        <taxon>Pseudomonadati</taxon>
        <taxon>Pseudomonadota</taxon>
        <taxon>Betaproteobacteria</taxon>
        <taxon>Neisseriales</taxon>
        <taxon>Neisseriaceae</taxon>
        <taxon>Conchiformibius</taxon>
    </lineage>
</organism>
<keyword evidence="3" id="KW-1185">Reference proteome</keyword>
<comment type="caution">
    <text evidence="2">The sequence shown here is derived from an EMBL/GenBank/DDBJ whole genome shotgun (WGS) entry which is preliminary data.</text>
</comment>
<dbReference type="Gene3D" id="3.40.50.720">
    <property type="entry name" value="NAD(P)-binding Rossmann-like Domain"/>
    <property type="match status" value="1"/>
</dbReference>
<feature type="domain" description="NAD-dependent epimerase/dehydratase" evidence="1">
    <location>
        <begin position="23"/>
        <end position="256"/>
    </location>
</feature>
<reference evidence="2 3" key="1">
    <citation type="submission" date="2018-11" db="EMBL/GenBank/DDBJ databases">
        <title>Genomes From Bacteria Associated with the Canine Oral Cavity: a Test Case for Automated Genome-Based Taxonomic Assignment.</title>
        <authorList>
            <person name="Coil D.A."/>
            <person name="Jospin G."/>
            <person name="Darling A.E."/>
            <person name="Wallis C."/>
            <person name="Davis I.J."/>
            <person name="Harris S."/>
            <person name="Eisen J.A."/>
            <person name="Holcombe L.J."/>
            <person name="O'Flynn C."/>
        </authorList>
    </citation>
    <scope>NUCLEOTIDE SEQUENCE [LARGE SCALE GENOMIC DNA]</scope>
    <source>
        <strain evidence="2 3">COT-280</strain>
    </source>
</reference>
<dbReference type="Pfam" id="PF01370">
    <property type="entry name" value="Epimerase"/>
    <property type="match status" value="1"/>
</dbReference>
<dbReference type="RefSeq" id="WP_124795121.1">
    <property type="nucleotide sequence ID" value="NZ_RQYC01000009.1"/>
</dbReference>
<protein>
    <submittedName>
        <fullName evidence="2">NAD(P)-dependent oxidoreductase</fullName>
    </submittedName>
</protein>
<dbReference type="EMBL" id="RQYC01000009">
    <property type="protein sequence ID" value="RRD89983.1"/>
    <property type="molecule type" value="Genomic_DNA"/>
</dbReference>
<dbReference type="GO" id="GO:0005737">
    <property type="term" value="C:cytoplasm"/>
    <property type="evidence" value="ECO:0007669"/>
    <property type="project" value="TreeGrafter"/>
</dbReference>